<feature type="compositionally biased region" description="Basic residues" evidence="1">
    <location>
        <begin position="150"/>
        <end position="165"/>
    </location>
</feature>
<dbReference type="AlphaFoldDB" id="A0A8J1LF64"/>
<evidence type="ECO:0000313" key="2">
    <source>
        <dbReference type="Proteomes" id="UP000186698"/>
    </source>
</evidence>
<proteinExistence type="predicted"/>
<evidence type="ECO:0000313" key="3">
    <source>
        <dbReference type="RefSeq" id="XP_041427664.1"/>
    </source>
</evidence>
<dbReference type="Proteomes" id="UP000186698">
    <property type="component" value="Chromosome 7S"/>
</dbReference>
<evidence type="ECO:0000256" key="1">
    <source>
        <dbReference type="SAM" id="MobiDB-lite"/>
    </source>
</evidence>
<organism evidence="2 3">
    <name type="scientific">Xenopus laevis</name>
    <name type="common">African clawed frog</name>
    <dbReference type="NCBI Taxonomy" id="8355"/>
    <lineage>
        <taxon>Eukaryota</taxon>
        <taxon>Metazoa</taxon>
        <taxon>Chordata</taxon>
        <taxon>Craniata</taxon>
        <taxon>Vertebrata</taxon>
        <taxon>Euteleostomi</taxon>
        <taxon>Amphibia</taxon>
        <taxon>Batrachia</taxon>
        <taxon>Anura</taxon>
        <taxon>Pipoidea</taxon>
        <taxon>Pipidae</taxon>
        <taxon>Xenopodinae</taxon>
        <taxon>Xenopus</taxon>
        <taxon>Xenopus</taxon>
    </lineage>
</organism>
<protein>
    <submittedName>
        <fullName evidence="3">Uncharacterized protein LOC108697895 isoform X2</fullName>
    </submittedName>
</protein>
<keyword evidence="2" id="KW-1185">Reference proteome</keyword>
<name>A0A8J1LF64_XENLA</name>
<accession>A0A8J1LF64</accession>
<gene>
    <name evidence="3" type="primary">LOC108697895</name>
</gene>
<feature type="compositionally biased region" description="Polar residues" evidence="1">
    <location>
        <begin position="107"/>
        <end position="120"/>
    </location>
</feature>
<dbReference type="GeneID" id="108697895"/>
<feature type="region of interest" description="Disordered" evidence="1">
    <location>
        <begin position="105"/>
        <end position="169"/>
    </location>
</feature>
<sequence length="341" mass="38373">MESHLDSVTKTRNPVILILYQLLCWAPQGIKARLELHFSRWNKKEDVPLITPVQETSSNNEAQDQAKTPVQETSSFYVIPLAVKGGQDDLGDDIAVKENIKLMKSPDISSTAQEKGSSLEKSPPISTPNDSGHQQLVEPEDMDQSSPGKVPRKAKRRRRRSRKRRAEATEMEVAEMPSLHLRDNRWVMLLLQISSKLIRCGVGWQIPAAVIWFLLISNALATPLMNKEQLDKQTARKTDFTQASPQCSTCQIHSLCSRGESLTNQLLFIRIAAKDKYCHFQVRSLPYTERCTDVSNVTLINATCLHLNTRDLDYKEFNLEYGTKSKGESAQSVPAAEVPKS</sequence>
<reference evidence="3" key="1">
    <citation type="submission" date="2025-08" db="UniProtKB">
        <authorList>
            <consortium name="RefSeq"/>
        </authorList>
    </citation>
    <scope>IDENTIFICATION</scope>
    <source>
        <strain evidence="3">J_2021</strain>
        <tissue evidence="3">Erythrocytes</tissue>
    </source>
</reference>
<dbReference type="RefSeq" id="XP_041427664.1">
    <property type="nucleotide sequence ID" value="XM_041571730.1"/>
</dbReference>